<organism evidence="12 13">
    <name type="scientific">Larkinella knui</name>
    <dbReference type="NCBI Taxonomy" id="2025310"/>
    <lineage>
        <taxon>Bacteria</taxon>
        <taxon>Pseudomonadati</taxon>
        <taxon>Bacteroidota</taxon>
        <taxon>Cytophagia</taxon>
        <taxon>Cytophagales</taxon>
        <taxon>Spirosomataceae</taxon>
        <taxon>Larkinella</taxon>
    </lineage>
</organism>
<keyword evidence="5" id="KW-0997">Cell inner membrane</keyword>
<evidence type="ECO:0000256" key="10">
    <source>
        <dbReference type="SAM" id="Phobius"/>
    </source>
</evidence>
<gene>
    <name evidence="12" type="ORF">EHT87_26295</name>
</gene>
<dbReference type="Gene3D" id="2.60.40.1120">
    <property type="entry name" value="Carboxypeptidase-like, regulatory domain"/>
    <property type="match status" value="1"/>
</dbReference>
<feature type="domain" description="TonB C-terminal" evidence="11">
    <location>
        <begin position="261"/>
        <end position="353"/>
    </location>
</feature>
<feature type="transmembrane region" description="Helical" evidence="10">
    <location>
        <begin position="110"/>
        <end position="130"/>
    </location>
</feature>
<accession>A0A3P1CCX6</accession>
<dbReference type="InterPro" id="IPR006260">
    <property type="entry name" value="TonB/TolA_C"/>
</dbReference>
<dbReference type="SUPFAM" id="SSF74653">
    <property type="entry name" value="TolA/TonB C-terminal domain"/>
    <property type="match status" value="1"/>
</dbReference>
<sequence length="353" mass="38979">MASHRFICWTMKSSRGRSSRNWTPRACKVSRLIILNPRIPSRPLPKNNPVMKPSKTVSARLRFCQRRLDNRLIAYTFGPKPSAFVTPFFQSSTLKQRILMLQKSETNRWAMAKYGFVALLTLSLVVFVAACEDRAKQDVVNDREITVSGQILSGDGQPLPGANIVLKGAAKGTTTDVNGRYKLKVPANGALLVGFVGHKSQEISVGGKTVVNARLIEGSDGKPSRFSGETVNSKHQVEILTADGDKEPIFAVVQESPEFPGGMSELTRFIVKNVQYPEAARKAHVSGKVFLRFVINTDGSFQDIQILKGIGFGADEEAIRVLKAMPRWKPGTQNGKPVRVQYNLPIKFEPADK</sequence>
<evidence type="ECO:0000313" key="12">
    <source>
        <dbReference type="EMBL" id="RRB10674.1"/>
    </source>
</evidence>
<dbReference type="InterPro" id="IPR037682">
    <property type="entry name" value="TonB_C"/>
</dbReference>
<dbReference type="Proteomes" id="UP000274271">
    <property type="component" value="Unassembled WGS sequence"/>
</dbReference>
<dbReference type="GO" id="GO:0015031">
    <property type="term" value="P:protein transport"/>
    <property type="evidence" value="ECO:0007669"/>
    <property type="project" value="UniProtKB-KW"/>
</dbReference>
<keyword evidence="7" id="KW-0653">Protein transport</keyword>
<comment type="subcellular location">
    <subcellularLocation>
        <location evidence="1">Cell inner membrane</location>
        <topology evidence="1">Single-pass membrane protein</topology>
        <orientation evidence="1">Periplasmic side</orientation>
    </subcellularLocation>
</comment>
<evidence type="ECO:0000256" key="1">
    <source>
        <dbReference type="ARBA" id="ARBA00004383"/>
    </source>
</evidence>
<comment type="caution">
    <text evidence="12">The sequence shown here is derived from an EMBL/GenBank/DDBJ whole genome shotgun (WGS) entry which is preliminary data.</text>
</comment>
<proteinExistence type="inferred from homology"/>
<keyword evidence="3" id="KW-0813">Transport</keyword>
<keyword evidence="4" id="KW-1003">Cell membrane</keyword>
<dbReference type="PROSITE" id="PS52015">
    <property type="entry name" value="TONB_CTD"/>
    <property type="match status" value="1"/>
</dbReference>
<dbReference type="EMBL" id="RQJP01000006">
    <property type="protein sequence ID" value="RRB10674.1"/>
    <property type="molecule type" value="Genomic_DNA"/>
</dbReference>
<keyword evidence="6 10" id="KW-0812">Transmembrane</keyword>
<name>A0A3P1CCX6_9BACT</name>
<dbReference type="AlphaFoldDB" id="A0A3P1CCX6"/>
<dbReference type="Gene3D" id="3.30.1150.10">
    <property type="match status" value="1"/>
</dbReference>
<dbReference type="GO" id="GO:0031992">
    <property type="term" value="F:energy transducer activity"/>
    <property type="evidence" value="ECO:0007669"/>
    <property type="project" value="TreeGrafter"/>
</dbReference>
<dbReference type="PANTHER" id="PTHR33446">
    <property type="entry name" value="PROTEIN TONB-RELATED"/>
    <property type="match status" value="1"/>
</dbReference>
<evidence type="ECO:0000256" key="4">
    <source>
        <dbReference type="ARBA" id="ARBA00022475"/>
    </source>
</evidence>
<evidence type="ECO:0000259" key="11">
    <source>
        <dbReference type="PROSITE" id="PS52015"/>
    </source>
</evidence>
<dbReference type="GO" id="GO:0098797">
    <property type="term" value="C:plasma membrane protein complex"/>
    <property type="evidence" value="ECO:0007669"/>
    <property type="project" value="TreeGrafter"/>
</dbReference>
<dbReference type="InterPro" id="IPR008969">
    <property type="entry name" value="CarboxyPept-like_regulatory"/>
</dbReference>
<evidence type="ECO:0000256" key="6">
    <source>
        <dbReference type="ARBA" id="ARBA00022692"/>
    </source>
</evidence>
<evidence type="ECO:0000256" key="7">
    <source>
        <dbReference type="ARBA" id="ARBA00022927"/>
    </source>
</evidence>
<evidence type="ECO:0000256" key="3">
    <source>
        <dbReference type="ARBA" id="ARBA00022448"/>
    </source>
</evidence>
<evidence type="ECO:0000256" key="5">
    <source>
        <dbReference type="ARBA" id="ARBA00022519"/>
    </source>
</evidence>
<comment type="similarity">
    <text evidence="2">Belongs to the TonB family.</text>
</comment>
<dbReference type="GO" id="GO:0055085">
    <property type="term" value="P:transmembrane transport"/>
    <property type="evidence" value="ECO:0007669"/>
    <property type="project" value="InterPro"/>
</dbReference>
<dbReference type="SUPFAM" id="SSF49464">
    <property type="entry name" value="Carboxypeptidase regulatory domain-like"/>
    <property type="match status" value="1"/>
</dbReference>
<dbReference type="InterPro" id="IPR051045">
    <property type="entry name" value="TonB-dependent_transducer"/>
</dbReference>
<dbReference type="Pfam" id="PF13715">
    <property type="entry name" value="CarbopepD_reg_2"/>
    <property type="match status" value="1"/>
</dbReference>
<keyword evidence="13" id="KW-1185">Reference proteome</keyword>
<reference evidence="12 13" key="1">
    <citation type="submission" date="2018-11" db="EMBL/GenBank/DDBJ databases">
        <authorList>
            <person name="Zhou Z."/>
            <person name="Wang G."/>
        </authorList>
    </citation>
    <scope>NUCLEOTIDE SEQUENCE [LARGE SCALE GENOMIC DNA]</scope>
    <source>
        <strain evidence="12 13">KCTC42998</strain>
    </source>
</reference>
<evidence type="ECO:0000313" key="13">
    <source>
        <dbReference type="Proteomes" id="UP000274271"/>
    </source>
</evidence>
<keyword evidence="8 10" id="KW-1133">Transmembrane helix</keyword>
<dbReference type="NCBIfam" id="TIGR01352">
    <property type="entry name" value="tonB_Cterm"/>
    <property type="match status" value="1"/>
</dbReference>
<evidence type="ECO:0000256" key="9">
    <source>
        <dbReference type="ARBA" id="ARBA00023136"/>
    </source>
</evidence>
<evidence type="ECO:0000256" key="8">
    <source>
        <dbReference type="ARBA" id="ARBA00022989"/>
    </source>
</evidence>
<evidence type="ECO:0000256" key="2">
    <source>
        <dbReference type="ARBA" id="ARBA00006555"/>
    </source>
</evidence>
<dbReference type="OrthoDB" id="9812355at2"/>
<protein>
    <submittedName>
        <fullName evidence="12">TonB family protein</fullName>
    </submittedName>
</protein>
<keyword evidence="9 10" id="KW-0472">Membrane</keyword>
<dbReference type="PANTHER" id="PTHR33446:SF2">
    <property type="entry name" value="PROTEIN TONB"/>
    <property type="match status" value="1"/>
</dbReference>
<dbReference type="Pfam" id="PF03544">
    <property type="entry name" value="TonB_C"/>
    <property type="match status" value="1"/>
</dbReference>